<dbReference type="PANTHER" id="PTHR11669">
    <property type="entry name" value="REPLICATION FACTOR C / DNA POLYMERASE III GAMMA-TAU SUBUNIT"/>
    <property type="match status" value="1"/>
</dbReference>
<dbReference type="Pfam" id="PF13177">
    <property type="entry name" value="DNA_pol3_delta2"/>
    <property type="match status" value="1"/>
</dbReference>
<dbReference type="InterPro" id="IPR050238">
    <property type="entry name" value="DNA_Rep/Repair_Clamp_Loader"/>
</dbReference>
<dbReference type="CDD" id="cd00009">
    <property type="entry name" value="AAA"/>
    <property type="match status" value="1"/>
</dbReference>
<organism evidence="1">
    <name type="scientific">marine metagenome</name>
    <dbReference type="NCBI Taxonomy" id="408172"/>
    <lineage>
        <taxon>unclassified sequences</taxon>
        <taxon>metagenomes</taxon>
        <taxon>ecological metagenomes</taxon>
    </lineage>
</organism>
<name>A0A383BBR6_9ZZZZ</name>
<evidence type="ECO:0008006" key="2">
    <source>
        <dbReference type="Google" id="ProtNLM"/>
    </source>
</evidence>
<proteinExistence type="predicted"/>
<dbReference type="AlphaFoldDB" id="A0A383BBR6"/>
<dbReference type="SUPFAM" id="SSF52540">
    <property type="entry name" value="P-loop containing nucleoside triphosphate hydrolases"/>
    <property type="match status" value="1"/>
</dbReference>
<dbReference type="PANTHER" id="PTHR11669:SF0">
    <property type="entry name" value="PROTEIN STICHEL-LIKE 2"/>
    <property type="match status" value="1"/>
</dbReference>
<sequence length="73" mass="8203">MSYQVLSLKLRPQRFNEVVGQDHVTRTLQNAIEMDRVAHGYIFSGPRGVGKTTTARILAKMLNCETPDNNNPC</sequence>
<evidence type="ECO:0000313" key="1">
    <source>
        <dbReference type="EMBL" id="SVE17616.1"/>
    </source>
</evidence>
<gene>
    <name evidence="1" type="ORF">METZ01_LOCUS470470</name>
</gene>
<dbReference type="InterPro" id="IPR027417">
    <property type="entry name" value="P-loop_NTPase"/>
</dbReference>
<dbReference type="EMBL" id="UINC01199271">
    <property type="protein sequence ID" value="SVE17616.1"/>
    <property type="molecule type" value="Genomic_DNA"/>
</dbReference>
<feature type="non-terminal residue" evidence="1">
    <location>
        <position position="73"/>
    </location>
</feature>
<accession>A0A383BBR6</accession>
<protein>
    <recommendedName>
        <fullName evidence="2">DNA polymerase III gamma subunit domain-containing protein</fullName>
    </recommendedName>
</protein>
<dbReference type="Gene3D" id="3.40.50.300">
    <property type="entry name" value="P-loop containing nucleotide triphosphate hydrolases"/>
    <property type="match status" value="1"/>
</dbReference>
<dbReference type="GO" id="GO:0006261">
    <property type="term" value="P:DNA-templated DNA replication"/>
    <property type="evidence" value="ECO:0007669"/>
    <property type="project" value="TreeGrafter"/>
</dbReference>
<reference evidence="1" key="1">
    <citation type="submission" date="2018-05" db="EMBL/GenBank/DDBJ databases">
        <authorList>
            <person name="Lanie J.A."/>
            <person name="Ng W.-L."/>
            <person name="Kazmierczak K.M."/>
            <person name="Andrzejewski T.M."/>
            <person name="Davidsen T.M."/>
            <person name="Wayne K.J."/>
            <person name="Tettelin H."/>
            <person name="Glass J.I."/>
            <person name="Rusch D."/>
            <person name="Podicherti R."/>
            <person name="Tsui H.-C.T."/>
            <person name="Winkler M.E."/>
        </authorList>
    </citation>
    <scope>NUCLEOTIDE SEQUENCE</scope>
</reference>